<proteinExistence type="predicted"/>
<sequence length="243" mass="27459">MPHRDSISSSAKVKDVKIPRKSSEEIMTPGKKLEIKIFSLYRQVWFGIFQVNDRHGPSHMKRLAELFAGAGMSSLINRPDEKVKDHHNSGWRRCKPVDTRFLQPLRAALESGPDGLGSLRLLDGLSVASLEAVIKLLEAYVKEIESLNALYQLLRGLQVGLRMPTEEDETVVLEQFVPTADQFARRILHLEAGLDVLVSELKDEFWNKHGPVEGRDGWSVHDVLFPPIPLEKAGKKINLLQHF</sequence>
<dbReference type="Proteomes" id="UP001147746">
    <property type="component" value="Unassembled WGS sequence"/>
</dbReference>
<keyword evidence="2" id="KW-1185">Reference proteome</keyword>
<reference evidence="1" key="1">
    <citation type="submission" date="2022-12" db="EMBL/GenBank/DDBJ databases">
        <authorList>
            <person name="Petersen C."/>
        </authorList>
    </citation>
    <scope>NUCLEOTIDE SEQUENCE</scope>
    <source>
        <strain evidence="1">IBT 21472</strain>
    </source>
</reference>
<evidence type="ECO:0000313" key="2">
    <source>
        <dbReference type="Proteomes" id="UP001147746"/>
    </source>
</evidence>
<name>A0A9W9PNK3_9EURO</name>
<protein>
    <submittedName>
        <fullName evidence="1">Uncharacterized protein</fullName>
    </submittedName>
</protein>
<accession>A0A9W9PNK3</accession>
<reference evidence="1" key="2">
    <citation type="journal article" date="2023" name="IMA Fungus">
        <title>Comparative genomic study of the Penicillium genus elucidates a diverse pangenome and 15 lateral gene transfer events.</title>
        <authorList>
            <person name="Petersen C."/>
            <person name="Sorensen T."/>
            <person name="Nielsen M.R."/>
            <person name="Sondergaard T.E."/>
            <person name="Sorensen J.L."/>
            <person name="Fitzpatrick D.A."/>
            <person name="Frisvad J.C."/>
            <person name="Nielsen K.L."/>
        </authorList>
    </citation>
    <scope>NUCLEOTIDE SEQUENCE</scope>
    <source>
        <strain evidence="1">IBT 21472</strain>
    </source>
</reference>
<gene>
    <name evidence="1" type="ORF">N7476_009551</name>
</gene>
<comment type="caution">
    <text evidence="1">The sequence shown here is derived from an EMBL/GenBank/DDBJ whole genome shotgun (WGS) entry which is preliminary data.</text>
</comment>
<dbReference type="OrthoDB" id="4219547at2759"/>
<dbReference type="EMBL" id="JAPZBO010000009">
    <property type="protein sequence ID" value="KAJ5302752.1"/>
    <property type="molecule type" value="Genomic_DNA"/>
</dbReference>
<organism evidence="1 2">
    <name type="scientific">Penicillium atrosanguineum</name>
    <dbReference type="NCBI Taxonomy" id="1132637"/>
    <lineage>
        <taxon>Eukaryota</taxon>
        <taxon>Fungi</taxon>
        <taxon>Dikarya</taxon>
        <taxon>Ascomycota</taxon>
        <taxon>Pezizomycotina</taxon>
        <taxon>Eurotiomycetes</taxon>
        <taxon>Eurotiomycetidae</taxon>
        <taxon>Eurotiales</taxon>
        <taxon>Aspergillaceae</taxon>
        <taxon>Penicillium</taxon>
    </lineage>
</organism>
<dbReference type="AlphaFoldDB" id="A0A9W9PNK3"/>
<evidence type="ECO:0000313" key="1">
    <source>
        <dbReference type="EMBL" id="KAJ5302752.1"/>
    </source>
</evidence>